<dbReference type="AlphaFoldDB" id="A0A3Q2QWB4"/>
<feature type="domain" description="Dynein heavy chain tail" evidence="2">
    <location>
        <begin position="209"/>
        <end position="383"/>
    </location>
</feature>
<evidence type="ECO:0000313" key="3">
    <source>
        <dbReference type="Ensembl" id="ENSFHEP00000032368.1"/>
    </source>
</evidence>
<feature type="region of interest" description="Disordered" evidence="1">
    <location>
        <begin position="1"/>
        <end position="21"/>
    </location>
</feature>
<protein>
    <recommendedName>
        <fullName evidence="2">Dynein heavy chain tail domain-containing protein</fullName>
    </recommendedName>
</protein>
<dbReference type="Ensembl" id="ENSFHET00000025688.1">
    <property type="protein sequence ID" value="ENSFHEP00000032368.1"/>
    <property type="gene ID" value="ENSFHEG00000018823.1"/>
</dbReference>
<reference evidence="3" key="1">
    <citation type="submission" date="2025-08" db="UniProtKB">
        <authorList>
            <consortium name="Ensembl"/>
        </authorList>
    </citation>
    <scope>IDENTIFICATION</scope>
</reference>
<dbReference type="GO" id="GO:0051959">
    <property type="term" value="F:dynein light intermediate chain binding"/>
    <property type="evidence" value="ECO:0007669"/>
    <property type="project" value="InterPro"/>
</dbReference>
<dbReference type="InterPro" id="IPR013594">
    <property type="entry name" value="Dynein_heavy_tail"/>
</dbReference>
<dbReference type="GO" id="GO:0007018">
    <property type="term" value="P:microtubule-based movement"/>
    <property type="evidence" value="ECO:0007669"/>
    <property type="project" value="InterPro"/>
</dbReference>
<sequence length="418" mass="48240">PPPPGVSEVKKEGQPTPQPNYASYENITIYTSSHLQAIHKKAREERRKLLTPSHKYIFDILADRLSLTPSAVEEFILDSPSLAAFDHFFAAGGHKRISFVYQESEEICFSMIDATDGLLKGIRNAYAFLLPILEGQESWGALDQSRHGEKLKKNFMDNYKHFLSELDGRTFYFSQNNAVVRLSPATNIDLSKLTCLDEMKAAAANFEMVQELEDLLSRWCKEIEQVLTEDDQLRKIDHEGPLSELEHWKKKHLQFNSIVNHTKSEECKAVVMVLYIRRSKMIKVWRDLDNRITDRLNEAKDYLKFLSTLEKVLQSLYNNDPDSLIKSVHSLIRAIEIIQEVPLFRNTNEKIPTLLLKVTNQLVTACRAHITDHGKSFVWDQDDFRFLKFAVNVDHSFTFLIKSDFIEASNSFCTFMQT</sequence>
<dbReference type="PANTHER" id="PTHR46532:SF11">
    <property type="entry name" value="DYNEIN AXONEMAL HEAVY CHAIN 12"/>
    <property type="match status" value="1"/>
</dbReference>
<evidence type="ECO:0000256" key="1">
    <source>
        <dbReference type="SAM" id="MobiDB-lite"/>
    </source>
</evidence>
<dbReference type="Pfam" id="PF08385">
    <property type="entry name" value="DHC_N1"/>
    <property type="match status" value="1"/>
</dbReference>
<accession>A0A3Q2QWB4</accession>
<evidence type="ECO:0000259" key="2">
    <source>
        <dbReference type="Pfam" id="PF08385"/>
    </source>
</evidence>
<name>A0A3Q2QWB4_FUNHE</name>
<dbReference type="GO" id="GO:0005858">
    <property type="term" value="C:axonemal dynein complex"/>
    <property type="evidence" value="ECO:0007669"/>
    <property type="project" value="TreeGrafter"/>
</dbReference>
<dbReference type="PANTHER" id="PTHR46532">
    <property type="entry name" value="MALE FERTILITY FACTOR KL5"/>
    <property type="match status" value="1"/>
</dbReference>
<organism evidence="3 4">
    <name type="scientific">Fundulus heteroclitus</name>
    <name type="common">Killifish</name>
    <name type="synonym">Mummichog</name>
    <dbReference type="NCBI Taxonomy" id="8078"/>
    <lineage>
        <taxon>Eukaryota</taxon>
        <taxon>Metazoa</taxon>
        <taxon>Chordata</taxon>
        <taxon>Craniata</taxon>
        <taxon>Vertebrata</taxon>
        <taxon>Euteleostomi</taxon>
        <taxon>Actinopterygii</taxon>
        <taxon>Neopterygii</taxon>
        <taxon>Teleostei</taxon>
        <taxon>Neoteleostei</taxon>
        <taxon>Acanthomorphata</taxon>
        <taxon>Ovalentaria</taxon>
        <taxon>Atherinomorphae</taxon>
        <taxon>Cyprinodontiformes</taxon>
        <taxon>Fundulidae</taxon>
        <taxon>Fundulus</taxon>
    </lineage>
</organism>
<dbReference type="GO" id="GO:0045505">
    <property type="term" value="F:dynein intermediate chain binding"/>
    <property type="evidence" value="ECO:0007669"/>
    <property type="project" value="InterPro"/>
</dbReference>
<keyword evidence="4" id="KW-1185">Reference proteome</keyword>
<dbReference type="STRING" id="8078.ENSFHEP00000032368"/>
<proteinExistence type="predicted"/>
<evidence type="ECO:0000313" key="4">
    <source>
        <dbReference type="Proteomes" id="UP000265000"/>
    </source>
</evidence>
<reference evidence="3" key="2">
    <citation type="submission" date="2025-09" db="UniProtKB">
        <authorList>
            <consortium name="Ensembl"/>
        </authorList>
    </citation>
    <scope>IDENTIFICATION</scope>
</reference>
<dbReference type="InterPro" id="IPR026983">
    <property type="entry name" value="DHC"/>
</dbReference>
<dbReference type="GeneTree" id="ENSGT00940000158992"/>
<dbReference type="Proteomes" id="UP000265000">
    <property type="component" value="Unplaced"/>
</dbReference>